<evidence type="ECO:0008006" key="5">
    <source>
        <dbReference type="Google" id="ProtNLM"/>
    </source>
</evidence>
<gene>
    <name evidence="3" type="ORF">AYL99_04612</name>
</gene>
<accession>A0A178ZRF0</accession>
<proteinExistence type="predicted"/>
<dbReference type="OrthoDB" id="4821403at2759"/>
<reference evidence="3 4" key="1">
    <citation type="submission" date="2016-04" db="EMBL/GenBank/DDBJ databases">
        <title>Draft genome of Fonsecaea erecta CBS 125763.</title>
        <authorList>
            <person name="Weiss V.A."/>
            <person name="Vicente V.A."/>
            <person name="Raittz R.T."/>
            <person name="Moreno L.F."/>
            <person name="De Souza E.M."/>
            <person name="Pedrosa F.O."/>
            <person name="Steffens M.B."/>
            <person name="Faoro H."/>
            <person name="Tadra-Sfeir M.Z."/>
            <person name="Najafzadeh M.J."/>
            <person name="Felipe M.S."/>
            <person name="Teixeira M."/>
            <person name="Sun J."/>
            <person name="Xi L."/>
            <person name="Gomes R."/>
            <person name="De Azevedo C.M."/>
            <person name="Salgado C.G."/>
            <person name="Da Silva M.B."/>
            <person name="Nascimento M.F."/>
            <person name="Queiroz-Telles F."/>
            <person name="Attili D.S."/>
            <person name="Gorbushina A."/>
        </authorList>
    </citation>
    <scope>NUCLEOTIDE SEQUENCE [LARGE SCALE GENOMIC DNA]</scope>
    <source>
        <strain evidence="3 4">CBS 125763</strain>
    </source>
</reference>
<comment type="caution">
    <text evidence="3">The sequence shown here is derived from an EMBL/GenBank/DDBJ whole genome shotgun (WGS) entry which is preliminary data.</text>
</comment>
<organism evidence="3 4">
    <name type="scientific">Fonsecaea erecta</name>
    <dbReference type="NCBI Taxonomy" id="1367422"/>
    <lineage>
        <taxon>Eukaryota</taxon>
        <taxon>Fungi</taxon>
        <taxon>Dikarya</taxon>
        <taxon>Ascomycota</taxon>
        <taxon>Pezizomycotina</taxon>
        <taxon>Eurotiomycetes</taxon>
        <taxon>Chaetothyriomycetidae</taxon>
        <taxon>Chaetothyriales</taxon>
        <taxon>Herpotrichiellaceae</taxon>
        <taxon>Fonsecaea</taxon>
    </lineage>
</organism>
<dbReference type="GeneID" id="30008781"/>
<keyword evidence="2" id="KW-0732">Signal</keyword>
<dbReference type="RefSeq" id="XP_018695776.1">
    <property type="nucleotide sequence ID" value="XM_018836126.1"/>
</dbReference>
<dbReference type="EMBL" id="LVYI01000003">
    <property type="protein sequence ID" value="OAP62409.1"/>
    <property type="molecule type" value="Genomic_DNA"/>
</dbReference>
<evidence type="ECO:0000313" key="4">
    <source>
        <dbReference type="Proteomes" id="UP000078343"/>
    </source>
</evidence>
<evidence type="ECO:0000256" key="2">
    <source>
        <dbReference type="SAM" id="SignalP"/>
    </source>
</evidence>
<dbReference type="AlphaFoldDB" id="A0A178ZRF0"/>
<evidence type="ECO:0000256" key="1">
    <source>
        <dbReference type="SAM" id="MobiDB-lite"/>
    </source>
</evidence>
<feature type="signal peptide" evidence="2">
    <location>
        <begin position="1"/>
        <end position="24"/>
    </location>
</feature>
<dbReference type="Proteomes" id="UP000078343">
    <property type="component" value="Unassembled WGS sequence"/>
</dbReference>
<feature type="chain" id="PRO_5008098697" description="Lipocalin/cytosolic fatty-acid binding domain-containing protein" evidence="2">
    <location>
        <begin position="25"/>
        <end position="251"/>
    </location>
</feature>
<protein>
    <recommendedName>
        <fullName evidence="5">Lipocalin/cytosolic fatty-acid binding domain-containing protein</fullName>
    </recommendedName>
</protein>
<evidence type="ECO:0000313" key="3">
    <source>
        <dbReference type="EMBL" id="OAP62409.1"/>
    </source>
</evidence>
<feature type="region of interest" description="Disordered" evidence="1">
    <location>
        <begin position="230"/>
        <end position="251"/>
    </location>
</feature>
<keyword evidence="4" id="KW-1185">Reference proteome</keyword>
<name>A0A178ZRF0_9EURO</name>
<sequence length="251" mass="27275">MHLKGFAPVLAGLAFVCFPVVSLTAGIGPQPELSLSLLQAHQVPKHPIQLRTPPTFNEASLKPWDPLPPNWFLGNWFITYSNQELYHIFRNFIWTLTRPCADDACYALEATYFADLASFQLVNDTQKPNATYFGYSLDTAISGGGAYHSVPVASLAAQNNTYEVISWGYDSEGAGFVVVYETPAASETVASLDIFSRAPSGPATDTLDAIKSGIKALGNKKLIDLLKSVTKTPQDGGRDKDPWPSSYSVPL</sequence>